<dbReference type="GO" id="GO:0019265">
    <property type="term" value="P:glycine biosynthetic process, by transamination of glyoxylate"/>
    <property type="evidence" value="ECO:0007669"/>
    <property type="project" value="TreeGrafter"/>
</dbReference>
<evidence type="ECO:0000313" key="11">
    <source>
        <dbReference type="Proteomes" id="UP000318661"/>
    </source>
</evidence>
<evidence type="ECO:0000256" key="4">
    <source>
        <dbReference type="ARBA" id="ARBA00022898"/>
    </source>
</evidence>
<organism evidence="10 11">
    <name type="scientific">Candidatus Segetimicrobium genomatis</name>
    <dbReference type="NCBI Taxonomy" id="2569760"/>
    <lineage>
        <taxon>Bacteria</taxon>
        <taxon>Bacillati</taxon>
        <taxon>Candidatus Sysuimicrobiota</taxon>
        <taxon>Candidatus Sysuimicrobiia</taxon>
        <taxon>Candidatus Sysuimicrobiales</taxon>
        <taxon>Candidatus Segetimicrobiaceae</taxon>
        <taxon>Candidatus Segetimicrobium</taxon>
    </lineage>
</organism>
<evidence type="ECO:0000256" key="6">
    <source>
        <dbReference type="ARBA" id="ARBA00079151"/>
    </source>
</evidence>
<keyword evidence="4 8" id="KW-0663">Pyridoxal phosphate</keyword>
<dbReference type="InterPro" id="IPR015421">
    <property type="entry name" value="PyrdxlP-dep_Trfase_major"/>
</dbReference>
<dbReference type="FunFam" id="3.40.640.10:FF:000054">
    <property type="entry name" value="Serine--glyoxylate aminotransferase"/>
    <property type="match status" value="1"/>
</dbReference>
<dbReference type="InterPro" id="IPR015424">
    <property type="entry name" value="PyrdxlP-dep_Trfase"/>
</dbReference>
<dbReference type="Proteomes" id="UP000318661">
    <property type="component" value="Unassembled WGS sequence"/>
</dbReference>
<proteinExistence type="inferred from homology"/>
<feature type="modified residue" description="N6-(pyridoxal phosphate)lysine" evidence="8">
    <location>
        <position position="214"/>
    </location>
</feature>
<evidence type="ECO:0000313" key="10">
    <source>
        <dbReference type="EMBL" id="TMJ05854.1"/>
    </source>
</evidence>
<comment type="similarity">
    <text evidence="2">Belongs to the class-V pyridoxal-phosphate-dependent aminotransferase family.</text>
</comment>
<dbReference type="AlphaFoldDB" id="A0A537LCW1"/>
<dbReference type="FunFam" id="3.90.1150.10:FF:000031">
    <property type="entry name" value="Serine--glyoxylate aminotransferase"/>
    <property type="match status" value="1"/>
</dbReference>
<dbReference type="GO" id="GO:0004760">
    <property type="term" value="F:L-serine-pyruvate transaminase activity"/>
    <property type="evidence" value="ECO:0007669"/>
    <property type="project" value="TreeGrafter"/>
</dbReference>
<evidence type="ECO:0000256" key="5">
    <source>
        <dbReference type="ARBA" id="ARBA00054899"/>
    </source>
</evidence>
<keyword evidence="10" id="KW-0032">Aminotransferase</keyword>
<feature type="binding site" evidence="7">
    <location>
        <position position="360"/>
    </location>
    <ligand>
        <name>substrate</name>
    </ligand>
</feature>
<evidence type="ECO:0000256" key="2">
    <source>
        <dbReference type="ARBA" id="ARBA00009236"/>
    </source>
</evidence>
<dbReference type="InterPro" id="IPR000192">
    <property type="entry name" value="Aminotrans_V_dom"/>
</dbReference>
<dbReference type="PANTHER" id="PTHR21152">
    <property type="entry name" value="AMINOTRANSFERASE CLASS V"/>
    <property type="match status" value="1"/>
</dbReference>
<gene>
    <name evidence="10" type="ORF">E6G99_09530</name>
</gene>
<dbReference type="EMBL" id="VBAJ01000237">
    <property type="protein sequence ID" value="TMJ05854.1"/>
    <property type="molecule type" value="Genomic_DNA"/>
</dbReference>
<dbReference type="Pfam" id="PF00266">
    <property type="entry name" value="Aminotran_5"/>
    <property type="match status" value="1"/>
</dbReference>
<dbReference type="InterPro" id="IPR015422">
    <property type="entry name" value="PyrdxlP-dep_Trfase_small"/>
</dbReference>
<dbReference type="GO" id="GO:0008453">
    <property type="term" value="F:alanine-glyoxylate transaminase activity"/>
    <property type="evidence" value="ECO:0007669"/>
    <property type="project" value="TreeGrafter"/>
</dbReference>
<evidence type="ECO:0000259" key="9">
    <source>
        <dbReference type="Pfam" id="PF00266"/>
    </source>
</evidence>
<dbReference type="SUPFAM" id="SSF53383">
    <property type="entry name" value="PLP-dependent transferases"/>
    <property type="match status" value="1"/>
</dbReference>
<feature type="domain" description="Aminotransferase class V" evidence="9">
    <location>
        <begin position="50"/>
        <end position="351"/>
    </location>
</feature>
<keyword evidence="10" id="KW-0808">Transferase</keyword>
<dbReference type="PIRSF" id="PIRSF000524">
    <property type="entry name" value="SPT"/>
    <property type="match status" value="1"/>
</dbReference>
<comment type="caution">
    <text evidence="10">The sequence shown here is derived from an EMBL/GenBank/DDBJ whole genome shotgun (WGS) entry which is preliminary data.</text>
</comment>
<accession>A0A537LCW1</accession>
<evidence type="ECO:0000256" key="1">
    <source>
        <dbReference type="ARBA" id="ARBA00001933"/>
    </source>
</evidence>
<reference evidence="10 11" key="1">
    <citation type="journal article" date="2019" name="Nat. Microbiol.">
        <title>Mediterranean grassland soil C-N compound turnover is dependent on rainfall and depth, and is mediated by genomically divergent microorganisms.</title>
        <authorList>
            <person name="Diamond S."/>
            <person name="Andeer P.F."/>
            <person name="Li Z."/>
            <person name="Crits-Christoph A."/>
            <person name="Burstein D."/>
            <person name="Anantharaman K."/>
            <person name="Lane K.R."/>
            <person name="Thomas B.C."/>
            <person name="Pan C."/>
            <person name="Northen T.R."/>
            <person name="Banfield J.F."/>
        </authorList>
    </citation>
    <scope>NUCLEOTIDE SEQUENCE [LARGE SCALE GENOMIC DNA]</scope>
    <source>
        <strain evidence="10">NP_2</strain>
    </source>
</reference>
<dbReference type="PANTHER" id="PTHR21152:SF40">
    <property type="entry name" value="ALANINE--GLYOXYLATE AMINOTRANSFERASE"/>
    <property type="match status" value="1"/>
</dbReference>
<evidence type="ECO:0000256" key="3">
    <source>
        <dbReference type="ARBA" id="ARBA00011771"/>
    </source>
</evidence>
<comment type="cofactor">
    <cofactor evidence="1 8">
        <name>pyridoxal 5'-phosphate</name>
        <dbReference type="ChEBI" id="CHEBI:597326"/>
    </cofactor>
</comment>
<comment type="function">
    <text evidence="5">Soluble hydrogenase catalyzes both production and consumption of hydrogen from suitable artificial electron donors or acceptors. This subunit catalyzes the tritium-exchange activity.</text>
</comment>
<evidence type="ECO:0000256" key="8">
    <source>
        <dbReference type="PIRSR" id="PIRSR000524-50"/>
    </source>
</evidence>
<dbReference type="Gene3D" id="3.90.1150.10">
    <property type="entry name" value="Aspartate Aminotransferase, domain 1"/>
    <property type="match status" value="1"/>
</dbReference>
<sequence length="406" mass="42515">MRSCYEVDNLSTQRDGDEIVSTGGAREVNLLIPGPTPLPPDVRAAMAGPMVNHRGEEFGQVLAEVLRGLQQIFQTTAPVVPFAASGTGGLEAAIVNVLSPGDRVLAPSCGMFGDRFGAIAKAFGADVISQQAPWGTAVDPAAVAEALSRHRGVAAVLLTHNETSTGVANPVQAIAEVVRPTGALLLVDAVSSLAALDLRTDAWGVDVVVSGSQKALMAPPGAVFLAVSARAQEAARSARMPKAYFSFERALAELASQVAFTPFTPAIPVISALQVSVRMILREGLPSRFAHHHRLAQATRRGIMALGLELFCDPSCASDTVTAVRLPQRIDGKALLRRLRQDHGVALAGGQGKLEGVIFRIGHMGYVQESQILSALEALEHVLAQLGHPVKRGAAVEAAAAGLRAR</sequence>
<comment type="subunit">
    <text evidence="3">Heterodimer of a large and a small subunit.</text>
</comment>
<evidence type="ECO:0000256" key="7">
    <source>
        <dbReference type="PIRSR" id="PIRSR000524-1"/>
    </source>
</evidence>
<protein>
    <recommendedName>
        <fullName evidence="6">Tritium exchange subunit</fullName>
    </recommendedName>
</protein>
<name>A0A537LCW1_9BACT</name>
<dbReference type="InterPro" id="IPR024169">
    <property type="entry name" value="SP_NH2Trfase/AEP_transaminase"/>
</dbReference>
<dbReference type="Gene3D" id="3.40.640.10">
    <property type="entry name" value="Type I PLP-dependent aspartate aminotransferase-like (Major domain)"/>
    <property type="match status" value="1"/>
</dbReference>